<accession>A0AAD8TRY6</accession>
<feature type="region of interest" description="Disordered" evidence="1">
    <location>
        <begin position="138"/>
        <end position="218"/>
    </location>
</feature>
<dbReference type="EMBL" id="JAUUTY010000002">
    <property type="protein sequence ID" value="KAK1686803.1"/>
    <property type="molecule type" value="Genomic_DNA"/>
</dbReference>
<evidence type="ECO:0000256" key="1">
    <source>
        <dbReference type="SAM" id="MobiDB-lite"/>
    </source>
</evidence>
<name>A0AAD8TRY6_LOLMU</name>
<dbReference type="PANTHER" id="PTHR47481:SF31">
    <property type="entry name" value="OS01G0873500 PROTEIN"/>
    <property type="match status" value="1"/>
</dbReference>
<comment type="caution">
    <text evidence="2">The sequence shown here is derived from an EMBL/GenBank/DDBJ whole genome shotgun (WGS) entry which is preliminary data.</text>
</comment>
<evidence type="ECO:0000313" key="2">
    <source>
        <dbReference type="EMBL" id="KAK1686803.1"/>
    </source>
</evidence>
<dbReference type="PANTHER" id="PTHR47481">
    <property type="match status" value="1"/>
</dbReference>
<sequence>MLGDCEKLDESATAYYNKVKSLTDTLSSIGQPLVYAEFTFYVVNGLDEEYDGLVAVVNDRTTPLMGARALLRSLLGLSNDGKDTRNNERQVYGDRPAPKHQDHQGRTQCYPINPHWYMDTGATDHLTNELGHLDTLEPYHGSDKVHTAKAPMEQERDEPHSYRYSPEPRWRTTPSSWEQRGDEDGGGDGSGVDGEALGALPRSGSVRERETLSRILAS</sequence>
<keyword evidence="3" id="KW-1185">Reference proteome</keyword>
<gene>
    <name evidence="2" type="ORF">QYE76_047651</name>
</gene>
<organism evidence="2 3">
    <name type="scientific">Lolium multiflorum</name>
    <name type="common">Italian ryegrass</name>
    <name type="synonym">Lolium perenne subsp. multiflorum</name>
    <dbReference type="NCBI Taxonomy" id="4521"/>
    <lineage>
        <taxon>Eukaryota</taxon>
        <taxon>Viridiplantae</taxon>
        <taxon>Streptophyta</taxon>
        <taxon>Embryophyta</taxon>
        <taxon>Tracheophyta</taxon>
        <taxon>Spermatophyta</taxon>
        <taxon>Magnoliopsida</taxon>
        <taxon>Liliopsida</taxon>
        <taxon>Poales</taxon>
        <taxon>Poaceae</taxon>
        <taxon>BOP clade</taxon>
        <taxon>Pooideae</taxon>
        <taxon>Poodae</taxon>
        <taxon>Poeae</taxon>
        <taxon>Poeae Chloroplast Group 2 (Poeae type)</taxon>
        <taxon>Loliodinae</taxon>
        <taxon>Loliinae</taxon>
        <taxon>Lolium</taxon>
    </lineage>
</organism>
<feature type="region of interest" description="Disordered" evidence="1">
    <location>
        <begin position="78"/>
        <end position="106"/>
    </location>
</feature>
<feature type="compositionally biased region" description="Basic and acidic residues" evidence="1">
    <location>
        <begin position="80"/>
        <end position="105"/>
    </location>
</feature>
<evidence type="ECO:0000313" key="3">
    <source>
        <dbReference type="Proteomes" id="UP001231189"/>
    </source>
</evidence>
<dbReference type="Proteomes" id="UP001231189">
    <property type="component" value="Unassembled WGS sequence"/>
</dbReference>
<reference evidence="2" key="1">
    <citation type="submission" date="2023-07" db="EMBL/GenBank/DDBJ databases">
        <title>A chromosome-level genome assembly of Lolium multiflorum.</title>
        <authorList>
            <person name="Chen Y."/>
            <person name="Copetti D."/>
            <person name="Kolliker R."/>
            <person name="Studer B."/>
        </authorList>
    </citation>
    <scope>NUCLEOTIDE SEQUENCE</scope>
    <source>
        <strain evidence="2">02402/16</strain>
        <tissue evidence="2">Leaf</tissue>
    </source>
</reference>
<feature type="compositionally biased region" description="Basic and acidic residues" evidence="1">
    <location>
        <begin position="138"/>
        <end position="170"/>
    </location>
</feature>
<protein>
    <submittedName>
        <fullName evidence="2">Uncharacterized protein</fullName>
    </submittedName>
</protein>
<proteinExistence type="predicted"/>
<dbReference type="AlphaFoldDB" id="A0AAD8TRY6"/>